<dbReference type="EMBL" id="CP002987">
    <property type="protein sequence ID" value="AFA47306.1"/>
    <property type="molecule type" value="Genomic_DNA"/>
</dbReference>
<evidence type="ECO:0000256" key="1">
    <source>
        <dbReference type="SAM" id="Phobius"/>
    </source>
</evidence>
<evidence type="ECO:0000313" key="2">
    <source>
        <dbReference type="EMBL" id="AFA47306.1"/>
    </source>
</evidence>
<dbReference type="OrthoDB" id="9786132at2"/>
<dbReference type="AlphaFoldDB" id="H6LID2"/>
<dbReference type="KEGG" id="awo:Awo_c05070"/>
<reference evidence="3" key="1">
    <citation type="submission" date="2011-07" db="EMBL/GenBank/DDBJ databases">
        <title>Complete genome sequence of Acetobacterium woodii.</title>
        <authorList>
            <person name="Poehlein A."/>
            <person name="Schmidt S."/>
            <person name="Kaster A.-K."/>
            <person name="Goenrich M."/>
            <person name="Vollmers J."/>
            <person name="Thuermer A."/>
            <person name="Gottschalk G."/>
            <person name="Thauer R.K."/>
            <person name="Daniel R."/>
            <person name="Mueller V."/>
        </authorList>
    </citation>
    <scope>NUCLEOTIDE SEQUENCE [LARGE SCALE GENOMIC DNA]</scope>
    <source>
        <strain evidence="3">ATCC 29683 / DSM 1030 / JCM 2381 / KCTC 1655 / WB1</strain>
    </source>
</reference>
<dbReference type="STRING" id="931626.Awo_c05070"/>
<proteinExistence type="predicted"/>
<name>H6LID2_ACEWD</name>
<feature type="transmembrane region" description="Helical" evidence="1">
    <location>
        <begin position="6"/>
        <end position="39"/>
    </location>
</feature>
<dbReference type="eggNOG" id="COG0348">
    <property type="taxonomic scope" value="Bacteria"/>
</dbReference>
<dbReference type="HOGENOM" id="CLU_100907_0_0_9"/>
<keyword evidence="1" id="KW-1133">Transmembrane helix</keyword>
<evidence type="ECO:0000313" key="3">
    <source>
        <dbReference type="Proteomes" id="UP000007177"/>
    </source>
</evidence>
<protein>
    <submittedName>
        <fullName evidence="2">Putative membrane protein</fullName>
    </submittedName>
</protein>
<keyword evidence="1" id="KW-0812">Transmembrane</keyword>
<keyword evidence="1" id="KW-0472">Membrane</keyword>
<accession>H6LID2</accession>
<feature type="transmembrane region" description="Helical" evidence="1">
    <location>
        <begin position="83"/>
        <end position="107"/>
    </location>
</feature>
<dbReference type="RefSeq" id="WP_014354909.1">
    <property type="nucleotide sequence ID" value="NC_016894.1"/>
</dbReference>
<organism evidence="2 3">
    <name type="scientific">Acetobacterium woodii (strain ATCC 29683 / DSM 1030 / JCM 2381 / KCTC 1655 / WB1)</name>
    <dbReference type="NCBI Taxonomy" id="931626"/>
    <lineage>
        <taxon>Bacteria</taxon>
        <taxon>Bacillati</taxon>
        <taxon>Bacillota</taxon>
        <taxon>Clostridia</taxon>
        <taxon>Eubacteriales</taxon>
        <taxon>Eubacteriaceae</taxon>
        <taxon>Acetobacterium</taxon>
    </lineage>
</organism>
<keyword evidence="3" id="KW-1185">Reference proteome</keyword>
<reference evidence="2 3" key="2">
    <citation type="journal article" date="2012" name="PLoS ONE">
        <title>An ancient pathway combining carbon dioxide fixation with the generation and utilization of a sodium ion gradient for ATP synthesis.</title>
        <authorList>
            <person name="Poehlein A."/>
            <person name="Schmidt S."/>
            <person name="Kaster A.K."/>
            <person name="Goenrich M."/>
            <person name="Vollmers J."/>
            <person name="Thurmer A."/>
            <person name="Bertsch J."/>
            <person name="Schuchmann K."/>
            <person name="Voigt B."/>
            <person name="Hecker M."/>
            <person name="Daniel R."/>
            <person name="Thauer R.K."/>
            <person name="Gottschalk G."/>
            <person name="Muller V."/>
        </authorList>
    </citation>
    <scope>NUCLEOTIDE SEQUENCE [LARGE SCALE GENOMIC DNA]</scope>
    <source>
        <strain evidence="3">ATCC 29683 / DSM 1030 / JCM 2381 / KCTC 1655 / WB1</strain>
    </source>
</reference>
<feature type="transmembrane region" description="Helical" evidence="1">
    <location>
        <begin position="144"/>
        <end position="164"/>
    </location>
</feature>
<gene>
    <name evidence="2" type="ordered locus">Awo_c05070</name>
</gene>
<dbReference type="Proteomes" id="UP000007177">
    <property type="component" value="Chromosome"/>
</dbReference>
<sequence length="188" mass="21798">MKNNKYLFLIVITYFLLGFINIHFALLGLVCMMLPFILLVRNRKKTWCQGYCPRASLISTTGKTTAKFSFKTPKFFIKGQMKWIMLIYFGISLLFITLTTIAVGRGLKPPLEYLRFLIIIPIPFELPQLIEFEGLSPWISHLSYRFYSMMMTTTILGVSLSLIFKPRTWCTICPVSTISGEYIKFMNN</sequence>